<sequence>MKYSNALAAGALLGSASAGVHKMKLTKVPLSEQLENANIGDHVKALGQKYMGVRPQGHLSEMFKDTQIHTEEGHPVAVDNFLNAQYFSTIAVGTPPQEFKVVLDTGSSNLWVPSSECGSIACYLHNKYDHSSSSSYKKNGSEFEIRYGSGSLSGYMSQDTVQIGDLKIKNQLFAEATSEPGLAFAFGRFDGILGLGYDTISVNKVPPPFYNMISQDLIDEPVFGFYLGDSNESGDESEAIFGGINEDHFTGKLTKIPLRRKAYWEVDLDAISFGSSTADIDNTGVILDTGTSLIALPSTLAELLNKEIGAKKSYNGQYTVECNKRDSLPDLTFTLTGHNFTIGPYDYILEVQGSCISSFMGMDFPEPAGPLAILGDAFLRRYYSVYDLGSNSVGLAPAKA</sequence>
<proteinExistence type="predicted"/>
<organism evidence="1 2">
    <name type="scientific">Coniosporium uncinatum</name>
    <dbReference type="NCBI Taxonomy" id="93489"/>
    <lineage>
        <taxon>Eukaryota</taxon>
        <taxon>Fungi</taxon>
        <taxon>Dikarya</taxon>
        <taxon>Ascomycota</taxon>
        <taxon>Pezizomycotina</taxon>
        <taxon>Dothideomycetes</taxon>
        <taxon>Dothideomycetes incertae sedis</taxon>
        <taxon>Coniosporium</taxon>
    </lineage>
</organism>
<protein>
    <submittedName>
        <fullName evidence="1">Vacuolar protease A</fullName>
    </submittedName>
</protein>
<evidence type="ECO:0000313" key="2">
    <source>
        <dbReference type="Proteomes" id="UP001186974"/>
    </source>
</evidence>
<evidence type="ECO:0000313" key="1">
    <source>
        <dbReference type="EMBL" id="KAK3060953.1"/>
    </source>
</evidence>
<dbReference type="Proteomes" id="UP001186974">
    <property type="component" value="Unassembled WGS sequence"/>
</dbReference>
<comment type="caution">
    <text evidence="1">The sequence shown here is derived from an EMBL/GenBank/DDBJ whole genome shotgun (WGS) entry which is preliminary data.</text>
</comment>
<gene>
    <name evidence="1" type="primary">PEP2_1</name>
    <name evidence="1" type="ORF">LTS18_007342</name>
</gene>
<reference evidence="1" key="1">
    <citation type="submission" date="2024-09" db="EMBL/GenBank/DDBJ databases">
        <title>Black Yeasts Isolated from many extreme environments.</title>
        <authorList>
            <person name="Coleine C."/>
            <person name="Stajich J.E."/>
            <person name="Selbmann L."/>
        </authorList>
    </citation>
    <scope>NUCLEOTIDE SEQUENCE</scope>
    <source>
        <strain evidence="1">CCFEE 5737</strain>
    </source>
</reference>
<name>A0ACC3D310_9PEZI</name>
<dbReference type="EMBL" id="JAWDJW010008174">
    <property type="protein sequence ID" value="KAK3060953.1"/>
    <property type="molecule type" value="Genomic_DNA"/>
</dbReference>
<keyword evidence="1" id="KW-0645">Protease</keyword>
<accession>A0ACC3D310</accession>
<keyword evidence="2" id="KW-1185">Reference proteome</keyword>
<keyword evidence="1" id="KW-0378">Hydrolase</keyword>